<accession>A0A0E1W2B1</accession>
<comment type="function">
    <text evidence="7">Member of the two-component regulatory system BvgS/BvgA. Phosphorylates BvgA via a four-step phosphorelay in response to environmental signals.</text>
</comment>
<dbReference type="PANTHER" id="PTHR45339:SF1">
    <property type="entry name" value="HYBRID SIGNAL TRANSDUCTION HISTIDINE KINASE J"/>
    <property type="match status" value="1"/>
</dbReference>
<keyword evidence="3 9" id="KW-0597">Phosphoprotein</keyword>
<dbReference type="Proteomes" id="UP000001812">
    <property type="component" value="Chromosome I"/>
</dbReference>
<feature type="domain" description="Response regulatory" evidence="11">
    <location>
        <begin position="440"/>
        <end position="558"/>
    </location>
</feature>
<dbReference type="InterPro" id="IPR005467">
    <property type="entry name" value="His_kinase_dom"/>
</dbReference>
<dbReference type="Gene3D" id="3.30.565.10">
    <property type="entry name" value="Histidine kinase-like ATPase, C-terminal domain"/>
    <property type="match status" value="1"/>
</dbReference>
<dbReference type="SMART" id="SM00387">
    <property type="entry name" value="HATPase_c"/>
    <property type="match status" value="1"/>
</dbReference>
<reference evidence="12" key="1">
    <citation type="submission" date="2009-05" db="EMBL/GenBank/DDBJ databases">
        <authorList>
            <person name="Harkins D.M."/>
            <person name="DeShazer D."/>
            <person name="Woods D.E."/>
            <person name="Brinkac L.M."/>
            <person name="Brown K.A."/>
            <person name="Hung G.C."/>
            <person name="Tuanyok A."/>
            <person name="Zhang B."/>
            <person name="Nierman W.C."/>
        </authorList>
    </citation>
    <scope>NUCLEOTIDE SEQUENCE [LARGE SCALE GENOMIC DNA]</scope>
    <source>
        <strain evidence="12">1710a</strain>
    </source>
</reference>
<dbReference type="Gene3D" id="1.10.287.130">
    <property type="match status" value="1"/>
</dbReference>
<evidence type="ECO:0000256" key="7">
    <source>
        <dbReference type="ARBA" id="ARBA00058004"/>
    </source>
</evidence>
<dbReference type="CDD" id="cd16922">
    <property type="entry name" value="HATPase_EvgS-ArcB-TorS-like"/>
    <property type="match status" value="1"/>
</dbReference>
<dbReference type="HOGENOM" id="CLU_420746_0_0_4"/>
<comment type="catalytic activity">
    <reaction evidence="1">
        <text>ATP + protein L-histidine = ADP + protein N-phospho-L-histidine.</text>
        <dbReference type="EC" id="2.7.13.3"/>
    </reaction>
</comment>
<evidence type="ECO:0000259" key="10">
    <source>
        <dbReference type="PROSITE" id="PS50109"/>
    </source>
</evidence>
<dbReference type="PROSITE" id="PS50110">
    <property type="entry name" value="RESPONSE_REGULATORY"/>
    <property type="match status" value="1"/>
</dbReference>
<proteinExistence type="predicted"/>
<evidence type="ECO:0000256" key="5">
    <source>
        <dbReference type="ARBA" id="ARBA00023012"/>
    </source>
</evidence>
<keyword evidence="6" id="KW-0843">Virulence</keyword>
<dbReference type="EC" id="2.7.13.3" evidence="2"/>
<dbReference type="GO" id="GO:0000155">
    <property type="term" value="F:phosphorelay sensor kinase activity"/>
    <property type="evidence" value="ECO:0007669"/>
    <property type="project" value="InterPro"/>
</dbReference>
<evidence type="ECO:0000256" key="9">
    <source>
        <dbReference type="PROSITE-ProRule" id="PRU00169"/>
    </source>
</evidence>
<evidence type="ECO:0000256" key="8">
    <source>
        <dbReference type="ARBA" id="ARBA00070152"/>
    </source>
</evidence>
<dbReference type="PRINTS" id="PR00344">
    <property type="entry name" value="BCTRLSENSOR"/>
</dbReference>
<dbReference type="SMART" id="SM00448">
    <property type="entry name" value="REC"/>
    <property type="match status" value="1"/>
</dbReference>
<dbReference type="Pfam" id="PF00512">
    <property type="entry name" value="HisKA"/>
    <property type="match status" value="1"/>
</dbReference>
<dbReference type="InterPro" id="IPR001789">
    <property type="entry name" value="Sig_transdc_resp-reg_receiver"/>
</dbReference>
<keyword evidence="4" id="KW-0732">Signal</keyword>
<dbReference type="InterPro" id="IPR003661">
    <property type="entry name" value="HisK_dim/P_dom"/>
</dbReference>
<feature type="domain" description="Histidine kinase" evidence="10">
    <location>
        <begin position="91"/>
        <end position="312"/>
    </location>
</feature>
<dbReference type="Pfam" id="PF02518">
    <property type="entry name" value="HATPase_c"/>
    <property type="match status" value="1"/>
</dbReference>
<name>A0A0E1W2B1_BURPE</name>
<dbReference type="InterPro" id="IPR011006">
    <property type="entry name" value="CheY-like_superfamily"/>
</dbReference>
<dbReference type="SUPFAM" id="SSF55874">
    <property type="entry name" value="ATPase domain of HSP90 chaperone/DNA topoisomerase II/histidine kinase"/>
    <property type="match status" value="1"/>
</dbReference>
<keyword evidence="12" id="KW-0808">Transferase</keyword>
<evidence type="ECO:0000313" key="12">
    <source>
        <dbReference type="EMBL" id="EET07283.1"/>
    </source>
</evidence>
<dbReference type="PROSITE" id="PS50109">
    <property type="entry name" value="HIS_KIN"/>
    <property type="match status" value="1"/>
</dbReference>
<dbReference type="InterPro" id="IPR004358">
    <property type="entry name" value="Sig_transdc_His_kin-like_C"/>
</dbReference>
<evidence type="ECO:0000259" key="11">
    <source>
        <dbReference type="PROSITE" id="PS50110"/>
    </source>
</evidence>
<dbReference type="SMART" id="SM00388">
    <property type="entry name" value="HisKA"/>
    <property type="match status" value="1"/>
</dbReference>
<dbReference type="Pfam" id="PF00072">
    <property type="entry name" value="Response_reg"/>
    <property type="match status" value="1"/>
</dbReference>
<dbReference type="FunFam" id="3.30.565.10:FF:000010">
    <property type="entry name" value="Sensor histidine kinase RcsC"/>
    <property type="match status" value="1"/>
</dbReference>
<dbReference type="InterPro" id="IPR036097">
    <property type="entry name" value="HisK_dim/P_sf"/>
</dbReference>
<dbReference type="AlphaFoldDB" id="A0A0E1W2B1"/>
<evidence type="ECO:0000256" key="4">
    <source>
        <dbReference type="ARBA" id="ARBA00022729"/>
    </source>
</evidence>
<sequence>MKSDGFCGGKFCRRILVCLCAAALAFLTLPQLSNRMQESMLIATEPCKWTHVYPVLWGSHVLVALLSYGWAHRDLKRLQAALRASRGSLATASHELRAPVNGMLALVELVRQGLLAPEQQRLLGLVQDSGQSLARVLNDILDHASIEAGQFAIEKTRVDVRELVDSVSAMLAVHAHRKGLRLRLHVDANVPAAVLTDGNRLRQILVNLIGNGIKYTERGGVSVRVRAADDVDGMVELVATIVDTGIGIAADELRRLFTPFARATRGARRMESGTGLGLAIARKLARLLGGDVTLTSDEGRGTTATARIRCAVAARGYANDALAGRVVSIDVGDAALAATLAAYARAAGVRVAARGAPDVEAVLCDDARVDASRTQLGWVGVTDAPALAGWTDSGTHVRLSSNPLGWRAFIDGLRAALDARDARDAAGAHTAARAEPGAYRVLVVDDQEMNRIVLRYQLDALGHHARLCASGDEALRALGTAAYDVVLTDCRMPGMDGIALTAAIRAHPDARVRATPIVGVTALVSDAEHARCVDAGMTLCIGKPTTLDALERALVEAIEPVPALRFDPSRIDAARLFAGFGASSAPGAARDAILLACGRALERDRDTLTRHLRDGLSERELRAWCHTARGTYSLFGQAHVDALLDEFHHLLTAGDARAIRGATRDILAMVNHLLRCVAHSAQSRDRGDPKGGR</sequence>
<dbReference type="SUPFAM" id="SSF47384">
    <property type="entry name" value="Homodimeric domain of signal transducing histidine kinase"/>
    <property type="match status" value="1"/>
</dbReference>
<dbReference type="InterPro" id="IPR003594">
    <property type="entry name" value="HATPase_dom"/>
</dbReference>
<dbReference type="EMBL" id="CM000832">
    <property type="protein sequence ID" value="EET07283.1"/>
    <property type="molecule type" value="Genomic_DNA"/>
</dbReference>
<keyword evidence="5" id="KW-0902">Two-component regulatory system</keyword>
<evidence type="ECO:0000256" key="1">
    <source>
        <dbReference type="ARBA" id="ARBA00000085"/>
    </source>
</evidence>
<dbReference type="InterPro" id="IPR036890">
    <property type="entry name" value="HATPase_C_sf"/>
</dbReference>
<keyword evidence="12" id="KW-0418">Kinase</keyword>
<dbReference type="CDD" id="cd00082">
    <property type="entry name" value="HisKA"/>
    <property type="match status" value="1"/>
</dbReference>
<dbReference type="PANTHER" id="PTHR45339">
    <property type="entry name" value="HYBRID SIGNAL TRANSDUCTION HISTIDINE KINASE J"/>
    <property type="match status" value="1"/>
</dbReference>
<gene>
    <name evidence="12" type="ORF">BURPS1710A_2083</name>
</gene>
<feature type="modified residue" description="4-aspartylphosphate" evidence="9">
    <location>
        <position position="489"/>
    </location>
</feature>
<organism evidence="12">
    <name type="scientific">Burkholderia pseudomallei 1710a</name>
    <dbReference type="NCBI Taxonomy" id="320371"/>
    <lineage>
        <taxon>Bacteria</taxon>
        <taxon>Pseudomonadati</taxon>
        <taxon>Pseudomonadota</taxon>
        <taxon>Betaproteobacteria</taxon>
        <taxon>Burkholderiales</taxon>
        <taxon>Burkholderiaceae</taxon>
        <taxon>Burkholderia</taxon>
        <taxon>pseudomallei group</taxon>
    </lineage>
</organism>
<evidence type="ECO:0000256" key="6">
    <source>
        <dbReference type="ARBA" id="ARBA00023026"/>
    </source>
</evidence>
<dbReference type="SUPFAM" id="SSF52172">
    <property type="entry name" value="CheY-like"/>
    <property type="match status" value="1"/>
</dbReference>
<evidence type="ECO:0000256" key="3">
    <source>
        <dbReference type="ARBA" id="ARBA00022553"/>
    </source>
</evidence>
<dbReference type="Gene3D" id="3.40.50.2300">
    <property type="match status" value="1"/>
</dbReference>
<dbReference type="CDD" id="cd17546">
    <property type="entry name" value="REC_hyHK_CKI1_RcsC-like"/>
    <property type="match status" value="1"/>
</dbReference>
<evidence type="ECO:0000256" key="2">
    <source>
        <dbReference type="ARBA" id="ARBA00012438"/>
    </source>
</evidence>
<protein>
    <recommendedName>
        <fullName evidence="8">Virulence sensor protein BvgS</fullName>
        <ecNumber evidence="2">2.7.13.3</ecNumber>
    </recommendedName>
</protein>
<dbReference type="RefSeq" id="WP_004526787.1">
    <property type="nucleotide sequence ID" value="NZ_CM000832.1"/>
</dbReference>
<dbReference type="SMR" id="A0A0E1W2B1"/>